<protein>
    <submittedName>
        <fullName evidence="1">Uncharacterized protein</fullName>
    </submittedName>
</protein>
<dbReference type="Proteomes" id="UP000779070">
    <property type="component" value="Unassembled WGS sequence"/>
</dbReference>
<comment type="caution">
    <text evidence="1">The sequence shown here is derived from an EMBL/GenBank/DDBJ whole genome shotgun (WGS) entry which is preliminary data.</text>
</comment>
<gene>
    <name evidence="1" type="ORF">JYA62_13365</name>
</gene>
<evidence type="ECO:0000313" key="2">
    <source>
        <dbReference type="Proteomes" id="UP000779070"/>
    </source>
</evidence>
<accession>A0ABS3A4P0</accession>
<organism evidence="1 2">
    <name type="scientific">Vibrio neptunius</name>
    <dbReference type="NCBI Taxonomy" id="170651"/>
    <lineage>
        <taxon>Bacteria</taxon>
        <taxon>Pseudomonadati</taxon>
        <taxon>Pseudomonadota</taxon>
        <taxon>Gammaproteobacteria</taxon>
        <taxon>Vibrionales</taxon>
        <taxon>Vibrionaceae</taxon>
        <taxon>Vibrio</taxon>
    </lineage>
</organism>
<proteinExistence type="predicted"/>
<evidence type="ECO:0000313" key="1">
    <source>
        <dbReference type="EMBL" id="MBN3578652.1"/>
    </source>
</evidence>
<reference evidence="1 2" key="1">
    <citation type="submission" date="2021-02" db="EMBL/GenBank/DDBJ databases">
        <title>Draft Genome Sequences of 5 Vibrio neptunius Strains Isolated From of Bivalve Hatcheries.</title>
        <authorList>
            <person name="Galvis F."/>
            <person name="Barja J.L."/>
            <person name="Lemos M.L."/>
            <person name="Balado M."/>
        </authorList>
    </citation>
    <scope>NUCLEOTIDE SEQUENCE [LARGE SCALE GENOMIC DNA]</scope>
    <source>
        <strain evidence="1 2">PP-145.98</strain>
    </source>
</reference>
<sequence length="62" mass="7090">MELKKDPRCYTDVCVDGKWFHHDHCTSKAYMLKGGADVSVEFNKIPETEDELIELLTGNMCP</sequence>
<keyword evidence="2" id="KW-1185">Reference proteome</keyword>
<dbReference type="RefSeq" id="WP_206370441.1">
    <property type="nucleotide sequence ID" value="NZ_CAWPTM010000061.1"/>
</dbReference>
<dbReference type="EMBL" id="JAFHLB010000016">
    <property type="protein sequence ID" value="MBN3578652.1"/>
    <property type="molecule type" value="Genomic_DNA"/>
</dbReference>
<name>A0ABS3A4P0_9VIBR</name>